<gene>
    <name evidence="1" type="ORF">PYM288_LOCUS30036</name>
</gene>
<dbReference type="Proteomes" id="UP000663854">
    <property type="component" value="Unassembled WGS sequence"/>
</dbReference>
<comment type="caution">
    <text evidence="1">The sequence shown here is derived from an EMBL/GenBank/DDBJ whole genome shotgun (WGS) entry which is preliminary data.</text>
</comment>
<evidence type="ECO:0000313" key="1">
    <source>
        <dbReference type="EMBL" id="CAF1303476.1"/>
    </source>
</evidence>
<protein>
    <submittedName>
        <fullName evidence="1">Uncharacterized protein</fullName>
    </submittedName>
</protein>
<reference evidence="1" key="1">
    <citation type="submission" date="2021-02" db="EMBL/GenBank/DDBJ databases">
        <authorList>
            <person name="Nowell W R."/>
        </authorList>
    </citation>
    <scope>NUCLEOTIDE SEQUENCE</scope>
</reference>
<sequence length="70" mass="7928">MPNFIIGSPTQKKFSFANGSNRHGLQHVPAIIGRPISEYLSDFKYHSIDLTCFDFQSIINNTPIFEPMVV</sequence>
<evidence type="ECO:0000313" key="2">
    <source>
        <dbReference type="Proteomes" id="UP000663854"/>
    </source>
</evidence>
<proteinExistence type="predicted"/>
<accession>A0A815DV85</accession>
<name>A0A815DV85_9BILA</name>
<organism evidence="1 2">
    <name type="scientific">Rotaria sordida</name>
    <dbReference type="NCBI Taxonomy" id="392033"/>
    <lineage>
        <taxon>Eukaryota</taxon>
        <taxon>Metazoa</taxon>
        <taxon>Spiralia</taxon>
        <taxon>Gnathifera</taxon>
        <taxon>Rotifera</taxon>
        <taxon>Eurotatoria</taxon>
        <taxon>Bdelloidea</taxon>
        <taxon>Philodinida</taxon>
        <taxon>Philodinidae</taxon>
        <taxon>Rotaria</taxon>
    </lineage>
</organism>
<dbReference type="EMBL" id="CAJNOH010002622">
    <property type="protein sequence ID" value="CAF1303476.1"/>
    <property type="molecule type" value="Genomic_DNA"/>
</dbReference>
<dbReference type="AlphaFoldDB" id="A0A815DV85"/>